<dbReference type="OrthoDB" id="70331at2157"/>
<gene>
    <name evidence="2" type="ORF">ASJ80_14315</name>
</gene>
<protein>
    <recommendedName>
        <fullName evidence="4">DZANK-type domain-containing protein</fullName>
    </recommendedName>
</protein>
<dbReference type="RefSeq" id="WP_069583466.1">
    <property type="nucleotide sequence ID" value="NZ_LMVM01000001.1"/>
</dbReference>
<sequence>MSYLICEKCGGYYKLKEGEKPDEFEACECGGSLRFVQNFNAHFDEELDPINEFNICPDCGIENSAGEKYCKSCGKMIKDTKNEENSSADANKNVLKFTSNKWILRVLAIIVGVLIVVIPTFIFVDSNYALLLLLIGGIVASLIAGGKSEDGAINGIIVGVIAALLILSFRGNFLFIDDILFNIEIFIFEMSGAILILTLFGLIGGVIGTSIREFLIKAEK</sequence>
<dbReference type="AlphaFoldDB" id="A0A2A2H9M3"/>
<keyword evidence="1" id="KW-1133">Transmembrane helix</keyword>
<dbReference type="InterPro" id="IPR040493">
    <property type="entry name" value="DUF5518"/>
</dbReference>
<evidence type="ECO:0000313" key="2">
    <source>
        <dbReference type="EMBL" id="PAV06016.1"/>
    </source>
</evidence>
<feature type="transmembrane region" description="Helical" evidence="1">
    <location>
        <begin position="102"/>
        <end position="122"/>
    </location>
</feature>
<comment type="caution">
    <text evidence="2">The sequence shown here is derived from an EMBL/GenBank/DDBJ whole genome shotgun (WGS) entry which is preliminary data.</text>
</comment>
<evidence type="ECO:0008006" key="4">
    <source>
        <dbReference type="Google" id="ProtNLM"/>
    </source>
</evidence>
<keyword evidence="1" id="KW-0812">Transmembrane</keyword>
<dbReference type="Pfam" id="PF17647">
    <property type="entry name" value="DUF5518"/>
    <property type="match status" value="1"/>
</dbReference>
<keyword evidence="1" id="KW-0472">Membrane</keyword>
<dbReference type="EMBL" id="LMVM01000001">
    <property type="protein sequence ID" value="PAV06016.1"/>
    <property type="molecule type" value="Genomic_DNA"/>
</dbReference>
<feature type="transmembrane region" description="Helical" evidence="1">
    <location>
        <begin position="185"/>
        <end position="207"/>
    </location>
</feature>
<reference evidence="2 3" key="1">
    <citation type="journal article" date="2017" name="BMC Genomics">
        <title>Genomic analysis of methanogenic archaea reveals a shift towards energy conservation.</title>
        <authorList>
            <person name="Gilmore S.P."/>
            <person name="Henske J.K."/>
            <person name="Sexton J.A."/>
            <person name="Solomon K.V."/>
            <person name="Seppala S."/>
            <person name="Yoo J.I."/>
            <person name="Huyett L.M."/>
            <person name="Pressman A."/>
            <person name="Cogan J.Z."/>
            <person name="Kivenson V."/>
            <person name="Peng X."/>
            <person name="Tan Y."/>
            <person name="Valentine D.L."/>
            <person name="O'Malley M.A."/>
        </authorList>
    </citation>
    <scope>NUCLEOTIDE SEQUENCE [LARGE SCALE GENOMIC DNA]</scope>
    <source>
        <strain evidence="2 3">M.o.H.</strain>
    </source>
</reference>
<feature type="transmembrane region" description="Helical" evidence="1">
    <location>
        <begin position="152"/>
        <end position="173"/>
    </location>
</feature>
<evidence type="ECO:0000313" key="3">
    <source>
        <dbReference type="Proteomes" id="UP000217784"/>
    </source>
</evidence>
<feature type="transmembrane region" description="Helical" evidence="1">
    <location>
        <begin position="128"/>
        <end position="145"/>
    </location>
</feature>
<dbReference type="Proteomes" id="UP000217784">
    <property type="component" value="Unassembled WGS sequence"/>
</dbReference>
<keyword evidence="3" id="KW-1185">Reference proteome</keyword>
<proteinExistence type="predicted"/>
<organism evidence="2 3">
    <name type="scientific">Methanobacterium bryantii</name>
    <dbReference type="NCBI Taxonomy" id="2161"/>
    <lineage>
        <taxon>Archaea</taxon>
        <taxon>Methanobacteriati</taxon>
        <taxon>Methanobacteriota</taxon>
        <taxon>Methanomada group</taxon>
        <taxon>Methanobacteria</taxon>
        <taxon>Methanobacteriales</taxon>
        <taxon>Methanobacteriaceae</taxon>
        <taxon>Methanobacterium</taxon>
    </lineage>
</organism>
<name>A0A2A2H9M3_METBR</name>
<accession>A0A2A2H9M3</accession>
<evidence type="ECO:0000256" key="1">
    <source>
        <dbReference type="SAM" id="Phobius"/>
    </source>
</evidence>